<feature type="transmembrane region" description="Helical" evidence="1">
    <location>
        <begin position="155"/>
        <end position="174"/>
    </location>
</feature>
<feature type="transmembrane region" description="Helical" evidence="1">
    <location>
        <begin position="247"/>
        <end position="267"/>
    </location>
</feature>
<keyword evidence="1" id="KW-0472">Membrane</keyword>
<evidence type="ECO:0000256" key="1">
    <source>
        <dbReference type="SAM" id="Phobius"/>
    </source>
</evidence>
<dbReference type="EMBL" id="CP070608">
    <property type="protein sequence ID" value="QSE98335.1"/>
    <property type="molecule type" value="Genomic_DNA"/>
</dbReference>
<evidence type="ECO:0000256" key="2">
    <source>
        <dbReference type="SAM" id="SignalP"/>
    </source>
</evidence>
<dbReference type="KEGG" id="fuv:JR347_04460"/>
<keyword evidence="1" id="KW-1133">Transmembrane helix</keyword>
<reference evidence="3" key="1">
    <citation type="submission" date="2021-02" db="EMBL/GenBank/DDBJ databases">
        <title>Fulvivirga sp. S481 isolated from sea water.</title>
        <authorList>
            <person name="Bae S.S."/>
            <person name="Baek K."/>
        </authorList>
    </citation>
    <scope>NUCLEOTIDE SEQUENCE</scope>
    <source>
        <strain evidence="3">S481</strain>
    </source>
</reference>
<dbReference type="RefSeq" id="WP_205722850.1">
    <property type="nucleotide sequence ID" value="NZ_CP070608.1"/>
</dbReference>
<protein>
    <submittedName>
        <fullName evidence="3">DUF4271 domain-containing protein</fullName>
    </submittedName>
</protein>
<organism evidence="3 4">
    <name type="scientific">Fulvivirga lutea</name>
    <dbReference type="NCBI Taxonomy" id="2810512"/>
    <lineage>
        <taxon>Bacteria</taxon>
        <taxon>Pseudomonadati</taxon>
        <taxon>Bacteroidota</taxon>
        <taxon>Cytophagia</taxon>
        <taxon>Cytophagales</taxon>
        <taxon>Fulvivirgaceae</taxon>
        <taxon>Fulvivirga</taxon>
    </lineage>
</organism>
<sequence length="372" mass="42351">MAKKGFIVFLFLIFGGGLSAQVDTVKVQDFSNNWVFFNGSEILPLVKKSDFSGNIISFSVDKTSMQDALIRVSHPKAYSVFVNDELIETGSGDIYLDLNDLGINDSEINLTVYSKELNPYLLITSALKLVDQSLSPISNDVVIVNPRSKESFKSFYIAAWIIILVYLAALLTYYPRMLDEYFRVTRAFSPRELDENLLKNRIFTGTNISFYVFISLSLGLLIISTIHLSGLFPEQLRYYPDTMLMGLINWLFISLLVLASILLKYIIISVFTSLFQLKDFLSNHFYNFLRLGLIITMPLNVFIGVVYFGIYQYPHTIYQSVYSLLLYASLLVVAIIYLKLMNSGGYKNLHLFSYLCGTELIPYVIILNLGIY</sequence>
<feature type="signal peptide" evidence="2">
    <location>
        <begin position="1"/>
        <end position="20"/>
    </location>
</feature>
<accession>A0A975A1K2</accession>
<proteinExistence type="predicted"/>
<keyword evidence="4" id="KW-1185">Reference proteome</keyword>
<feature type="transmembrane region" description="Helical" evidence="1">
    <location>
        <begin position="208"/>
        <end position="227"/>
    </location>
</feature>
<keyword evidence="1" id="KW-0812">Transmembrane</keyword>
<feature type="transmembrane region" description="Helical" evidence="1">
    <location>
        <begin position="317"/>
        <end position="340"/>
    </location>
</feature>
<dbReference type="Pfam" id="PF14093">
    <property type="entry name" value="DUF4271"/>
    <property type="match status" value="1"/>
</dbReference>
<keyword evidence="2" id="KW-0732">Signal</keyword>
<dbReference type="InterPro" id="IPR025367">
    <property type="entry name" value="DUF4271"/>
</dbReference>
<feature type="transmembrane region" description="Helical" evidence="1">
    <location>
        <begin position="288"/>
        <end position="311"/>
    </location>
</feature>
<gene>
    <name evidence="3" type="ORF">JR347_04460</name>
</gene>
<dbReference type="AlphaFoldDB" id="A0A975A1K2"/>
<name>A0A975A1K2_9BACT</name>
<feature type="transmembrane region" description="Helical" evidence="1">
    <location>
        <begin position="352"/>
        <end position="371"/>
    </location>
</feature>
<dbReference type="Proteomes" id="UP000662783">
    <property type="component" value="Chromosome"/>
</dbReference>
<evidence type="ECO:0000313" key="3">
    <source>
        <dbReference type="EMBL" id="QSE98335.1"/>
    </source>
</evidence>
<evidence type="ECO:0000313" key="4">
    <source>
        <dbReference type="Proteomes" id="UP000662783"/>
    </source>
</evidence>
<feature type="chain" id="PRO_5036985929" evidence="2">
    <location>
        <begin position="21"/>
        <end position="372"/>
    </location>
</feature>